<dbReference type="CDD" id="cd00761">
    <property type="entry name" value="Glyco_tranf_GTA_type"/>
    <property type="match status" value="1"/>
</dbReference>
<dbReference type="SUPFAM" id="SSF53448">
    <property type="entry name" value="Nucleotide-diphospho-sugar transferases"/>
    <property type="match status" value="1"/>
</dbReference>
<dbReference type="Pfam" id="PF00535">
    <property type="entry name" value="Glycos_transf_2"/>
    <property type="match status" value="1"/>
</dbReference>
<keyword evidence="2" id="KW-0808">Transferase</keyword>
<dbReference type="Gene3D" id="3.90.550.10">
    <property type="entry name" value="Spore Coat Polysaccharide Biosynthesis Protein SpsA, Chain A"/>
    <property type="match status" value="1"/>
</dbReference>
<dbReference type="InterPro" id="IPR029044">
    <property type="entry name" value="Nucleotide-diphossugar_trans"/>
</dbReference>
<dbReference type="InterPro" id="IPR001173">
    <property type="entry name" value="Glyco_trans_2-like"/>
</dbReference>
<evidence type="ECO:0000313" key="3">
    <source>
        <dbReference type="Proteomes" id="UP000298656"/>
    </source>
</evidence>
<organism evidence="2 3">
    <name type="scientific">Trinickia violacea</name>
    <dbReference type="NCBI Taxonomy" id="2571746"/>
    <lineage>
        <taxon>Bacteria</taxon>
        <taxon>Pseudomonadati</taxon>
        <taxon>Pseudomonadota</taxon>
        <taxon>Betaproteobacteria</taxon>
        <taxon>Burkholderiales</taxon>
        <taxon>Burkholderiaceae</taxon>
        <taxon>Trinickia</taxon>
    </lineage>
</organism>
<reference evidence="2 3" key="1">
    <citation type="submission" date="2019-05" db="EMBL/GenBank/DDBJ databases">
        <title>Burkholderia sp. DHOD12, isolated from subtropical forest soil.</title>
        <authorList>
            <person name="Gao Z.-H."/>
            <person name="Qiu L.-H."/>
        </authorList>
    </citation>
    <scope>NUCLEOTIDE SEQUENCE [LARGE SCALE GENOMIC DNA]</scope>
    <source>
        <strain evidence="2 3">DHOD12</strain>
    </source>
</reference>
<evidence type="ECO:0000259" key="1">
    <source>
        <dbReference type="Pfam" id="PF00535"/>
    </source>
</evidence>
<dbReference type="RefSeq" id="WP_137337175.1">
    <property type="nucleotide sequence ID" value="NZ_CP040078.1"/>
</dbReference>
<dbReference type="EMBL" id="CP040078">
    <property type="protein sequence ID" value="QCP54408.1"/>
    <property type="molecule type" value="Genomic_DNA"/>
</dbReference>
<dbReference type="PANTHER" id="PTHR22916">
    <property type="entry name" value="GLYCOSYLTRANSFERASE"/>
    <property type="match status" value="1"/>
</dbReference>
<evidence type="ECO:0000313" key="2">
    <source>
        <dbReference type="EMBL" id="QCP54408.1"/>
    </source>
</evidence>
<dbReference type="Proteomes" id="UP000298656">
    <property type="component" value="Chromosome 2"/>
</dbReference>
<proteinExistence type="predicted"/>
<dbReference type="KEGG" id="tvl:FAZ95_36375"/>
<feature type="domain" description="Glycosyltransferase 2-like" evidence="1">
    <location>
        <begin position="15"/>
        <end position="148"/>
    </location>
</feature>
<name>A0A4P8IYB0_9BURK</name>
<keyword evidence="3" id="KW-1185">Reference proteome</keyword>
<dbReference type="OrthoDB" id="9781367at2"/>
<sequence>MNEALSIVIRSMPGREHFLEKCLFTLSAQSYRDMQALVVVQTKERLEEADKLAEVLDSWKYSFVDARTIVHCSEKDARSKSLNLGIEAASGRYIAFLDDDDKVYPEHYAKLIAELRKSDYAWAYSDTVRAQYNEEGQLTHRTMPFRRKRYSYLSHLQENFIPIHSFVVDRERAPDMPMIDERFDRLEDYDFLLRLARIHEPLYLPYIGAEYCIRTDGTNSVQDGTAQLRAALEKKRIWAQSQNLLEERQFGLVGWWVREIKDLPSQIVTQHVPSAQSPYQPDMHHQDYYFRNTLSSFHRSRSWRLTRFVRNIVRRARGQGKEIPHVPNTEWEAQAQIFEILNSSSWELTAPFRLIPRVWRNRRGLTERPRAND</sequence>
<accession>A0A4P8IYB0</accession>
<gene>
    <name evidence="2" type="ORF">FAZ95_36375</name>
</gene>
<dbReference type="PANTHER" id="PTHR22916:SF3">
    <property type="entry name" value="UDP-GLCNAC:BETAGAL BETA-1,3-N-ACETYLGLUCOSAMINYLTRANSFERASE-LIKE PROTEIN 1"/>
    <property type="match status" value="1"/>
</dbReference>
<protein>
    <submittedName>
        <fullName evidence="2">Glycosyltransferase family 2 protein</fullName>
    </submittedName>
</protein>
<dbReference type="GO" id="GO:0016758">
    <property type="term" value="F:hexosyltransferase activity"/>
    <property type="evidence" value="ECO:0007669"/>
    <property type="project" value="UniProtKB-ARBA"/>
</dbReference>
<dbReference type="AlphaFoldDB" id="A0A4P8IYB0"/>